<proteinExistence type="predicted"/>
<evidence type="ECO:0000313" key="3">
    <source>
        <dbReference type="Proteomes" id="UP000007797"/>
    </source>
</evidence>
<keyword evidence="3" id="KW-1185">Reference proteome</keyword>
<keyword evidence="1" id="KW-0472">Membrane</keyword>
<dbReference type="AlphaFoldDB" id="F4PP77"/>
<organism evidence="2 3">
    <name type="scientific">Cavenderia fasciculata</name>
    <name type="common">Slime mold</name>
    <name type="synonym">Dictyostelium fasciculatum</name>
    <dbReference type="NCBI Taxonomy" id="261658"/>
    <lineage>
        <taxon>Eukaryota</taxon>
        <taxon>Amoebozoa</taxon>
        <taxon>Evosea</taxon>
        <taxon>Eumycetozoa</taxon>
        <taxon>Dictyostelia</taxon>
        <taxon>Acytosteliales</taxon>
        <taxon>Cavenderiaceae</taxon>
        <taxon>Cavenderia</taxon>
    </lineage>
</organism>
<dbReference type="KEGG" id="dfa:DFA_04308"/>
<dbReference type="EMBL" id="GL883009">
    <property type="protein sequence ID" value="EGG22190.1"/>
    <property type="molecule type" value="Genomic_DNA"/>
</dbReference>
<reference evidence="3" key="1">
    <citation type="journal article" date="2011" name="Genome Res.">
        <title>Phylogeny-wide analysis of social amoeba genomes highlights ancient origins for complex intercellular communication.</title>
        <authorList>
            <person name="Heidel A.J."/>
            <person name="Lawal H.M."/>
            <person name="Felder M."/>
            <person name="Schilde C."/>
            <person name="Helps N.R."/>
            <person name="Tunggal B."/>
            <person name="Rivero F."/>
            <person name="John U."/>
            <person name="Schleicher M."/>
            <person name="Eichinger L."/>
            <person name="Platzer M."/>
            <person name="Noegel A.A."/>
            <person name="Schaap P."/>
            <person name="Gloeckner G."/>
        </authorList>
    </citation>
    <scope>NUCLEOTIDE SEQUENCE [LARGE SCALE GENOMIC DNA]</scope>
    <source>
        <strain evidence="3">SH3</strain>
    </source>
</reference>
<evidence type="ECO:0000313" key="2">
    <source>
        <dbReference type="EMBL" id="EGG22190.1"/>
    </source>
</evidence>
<keyword evidence="1" id="KW-0812">Transmembrane</keyword>
<name>F4PP77_CACFS</name>
<dbReference type="Gene3D" id="3.40.50.300">
    <property type="entry name" value="P-loop containing nucleotide triphosphate hydrolases"/>
    <property type="match status" value="1"/>
</dbReference>
<dbReference type="SUPFAM" id="SSF52540">
    <property type="entry name" value="P-loop containing nucleoside triphosphate hydrolases"/>
    <property type="match status" value="1"/>
</dbReference>
<dbReference type="RefSeq" id="XP_004360041.1">
    <property type="nucleotide sequence ID" value="XM_004359984.1"/>
</dbReference>
<sequence>MSTYINNIHHENGLLIFFFYLIGSKTIWIRYKDSNSQFEFNENTKIYVDNVKSFLLKFNKFGDLKGRSQDSFGLSFEGSLLEDKSVVTNFDDGATLDLILKLESSHVELPQNLLALNLLSLKEWIKQYKIQPKVAFEKDKIISGFGKDFPFVGRKQSSKLLKATVRDRWKSHKNQEDDQKVHPIMVVAGAPGTGKTRFLLEFPRIISKSVPEASADSVYLYLTYGNGEPLSKLEFRDIVSGFSLRILHNYFRIRDPLVLFIQQWFDTWDKELPLLLVLALIKEVEEKESLTILLAIDEFQKLLQDSSVTSKDIKVRRKHLRDIRVGYDTRGLFHHHTLYRQLDPEKT</sequence>
<dbReference type="OrthoDB" id="2428033at2759"/>
<dbReference type="Proteomes" id="UP000007797">
    <property type="component" value="Unassembled WGS sequence"/>
</dbReference>
<evidence type="ECO:0000256" key="1">
    <source>
        <dbReference type="SAM" id="Phobius"/>
    </source>
</evidence>
<dbReference type="InterPro" id="IPR027417">
    <property type="entry name" value="P-loop_NTPase"/>
</dbReference>
<keyword evidence="1" id="KW-1133">Transmembrane helix</keyword>
<feature type="transmembrane region" description="Helical" evidence="1">
    <location>
        <begin position="12"/>
        <end position="31"/>
    </location>
</feature>
<protein>
    <submittedName>
        <fullName evidence="2">Uncharacterized protein</fullName>
    </submittedName>
</protein>
<accession>F4PP77</accession>
<gene>
    <name evidence="2" type="ORF">DFA_04308</name>
</gene>
<dbReference type="GeneID" id="14874665"/>